<evidence type="ECO:0000313" key="4">
    <source>
        <dbReference type="Proteomes" id="UP001609176"/>
    </source>
</evidence>
<evidence type="ECO:0000256" key="1">
    <source>
        <dbReference type="SAM" id="Phobius"/>
    </source>
</evidence>
<reference evidence="4 5" key="1">
    <citation type="submission" date="2024-10" db="EMBL/GenBank/DDBJ databases">
        <authorList>
            <person name="Riesco R."/>
        </authorList>
    </citation>
    <scope>NUCLEOTIDE SEQUENCE [LARGE SCALE GENOMIC DNA]</scope>
    <source>
        <strain evidence="3 4">NCIMB 15448</strain>
        <strain evidence="2 5">NCIMB 15450</strain>
    </source>
</reference>
<keyword evidence="5" id="KW-1185">Reference proteome</keyword>
<feature type="transmembrane region" description="Helical" evidence="1">
    <location>
        <begin position="22"/>
        <end position="39"/>
    </location>
</feature>
<feature type="transmembrane region" description="Helical" evidence="1">
    <location>
        <begin position="97"/>
        <end position="120"/>
    </location>
</feature>
<proteinExistence type="predicted"/>
<accession>A0ABW7K7N5</accession>
<comment type="caution">
    <text evidence="2">The sequence shown here is derived from an EMBL/GenBank/DDBJ whole genome shotgun (WGS) entry which is preliminary data.</text>
</comment>
<evidence type="ECO:0000313" key="5">
    <source>
        <dbReference type="Proteomes" id="UP001609219"/>
    </source>
</evidence>
<dbReference type="EMBL" id="JBIMSP010000034">
    <property type="protein sequence ID" value="MFH5243964.1"/>
    <property type="molecule type" value="Genomic_DNA"/>
</dbReference>
<organism evidence="2 5">
    <name type="scientific">Antrihabitans spumae</name>
    <dbReference type="NCBI Taxonomy" id="3373370"/>
    <lineage>
        <taxon>Bacteria</taxon>
        <taxon>Bacillati</taxon>
        <taxon>Actinomycetota</taxon>
        <taxon>Actinomycetes</taxon>
        <taxon>Mycobacteriales</taxon>
        <taxon>Nocardiaceae</taxon>
        <taxon>Antrihabitans</taxon>
    </lineage>
</organism>
<keyword evidence="1" id="KW-0812">Transmembrane</keyword>
<feature type="transmembrane region" description="Helical" evidence="1">
    <location>
        <begin position="45"/>
        <end position="63"/>
    </location>
</feature>
<evidence type="ECO:0000313" key="3">
    <source>
        <dbReference type="EMBL" id="MFH5243964.1"/>
    </source>
</evidence>
<dbReference type="EMBL" id="JBIMSN010000081">
    <property type="protein sequence ID" value="MFH5230566.1"/>
    <property type="molecule type" value="Genomic_DNA"/>
</dbReference>
<dbReference type="Proteomes" id="UP001609219">
    <property type="component" value="Unassembled WGS sequence"/>
</dbReference>
<evidence type="ECO:0000313" key="2">
    <source>
        <dbReference type="EMBL" id="MFH5230566.1"/>
    </source>
</evidence>
<name>A0ABW7K7N5_9NOCA</name>
<dbReference type="Proteomes" id="UP001609176">
    <property type="component" value="Unassembled WGS sequence"/>
</dbReference>
<gene>
    <name evidence="3" type="ORF">ACHIPV_19085</name>
    <name evidence="2" type="ORF">ACHIRB_18630</name>
</gene>
<sequence>MPSIDTAFSGDDSASLRALTKFAHALVFVLAVAVVVRAATWFDRLVWLNTLVTLVLLTFWFIASSHRRRNQMCLQCIEEVPADAPLRAERQKPLLRLVHFANSIPGFAVVTALVLGPSVIELIVGWERSRVRTIPGDLWLFAAIYSEWVHHRLRPWCTYCDRWDEGGDAEPSPDPIGTNAKTV</sequence>
<keyword evidence="1" id="KW-0472">Membrane</keyword>
<dbReference type="RefSeq" id="WP_395125391.1">
    <property type="nucleotide sequence ID" value="NZ_JBIMSN010000081.1"/>
</dbReference>
<protein>
    <submittedName>
        <fullName evidence="2">Uncharacterized protein</fullName>
    </submittedName>
</protein>
<keyword evidence="1" id="KW-1133">Transmembrane helix</keyword>